<dbReference type="HOGENOM" id="CLU_023045_0_0_1"/>
<dbReference type="PANTHER" id="PTHR13003:SF2">
    <property type="entry name" value="NUCLEAR PORE COMPLEX PROTEIN NUP107"/>
    <property type="match status" value="1"/>
</dbReference>
<keyword evidence="2" id="KW-0509">mRNA transport</keyword>
<dbReference type="GO" id="GO:0000973">
    <property type="term" value="P:post-transcriptional tethering of RNA polymerase II gene DNA at nuclear periphery"/>
    <property type="evidence" value="ECO:0007669"/>
    <property type="project" value="TreeGrafter"/>
</dbReference>
<dbReference type="OrthoDB" id="3098at2759"/>
<evidence type="ECO:0000256" key="1">
    <source>
        <dbReference type="ARBA" id="ARBA00022448"/>
    </source>
</evidence>
<comment type="function">
    <text evidence="7">Functions as a component of the nuclear pore complex (NPC).</text>
</comment>
<keyword evidence="6 7" id="KW-0539">Nucleus</keyword>
<dbReference type="AlphaFoldDB" id="G3AH81"/>
<name>G3AH81_SPAPN</name>
<dbReference type="Proteomes" id="UP000000709">
    <property type="component" value="Unassembled WGS sequence"/>
</dbReference>
<dbReference type="Gene3D" id="1.10.3450.20">
    <property type="match status" value="1"/>
</dbReference>
<keyword evidence="7" id="KW-0472">Membrane</keyword>
<dbReference type="OMA" id="YEIRALY"/>
<dbReference type="RefSeq" id="XP_007372922.1">
    <property type="nucleotide sequence ID" value="XM_007372860.1"/>
</dbReference>
<dbReference type="GO" id="GO:0031965">
    <property type="term" value="C:nuclear membrane"/>
    <property type="evidence" value="ECO:0007669"/>
    <property type="project" value="UniProtKB-SubCell"/>
</dbReference>
<comment type="similarity">
    <text evidence="7">Belongs to the nucleoporin Nup84/Nup107 family.</text>
</comment>
<keyword evidence="3" id="KW-0653">Protein transport</keyword>
<gene>
    <name evidence="8" type="ORF">SPAPADRAFT_58748</name>
</gene>
<dbReference type="eggNOG" id="KOG1964">
    <property type="taxonomic scope" value="Eukaryota"/>
</dbReference>
<dbReference type="EMBL" id="GL996499">
    <property type="protein sequence ID" value="EGW35510.1"/>
    <property type="molecule type" value="Genomic_DNA"/>
</dbReference>
<dbReference type="GO" id="GO:0031080">
    <property type="term" value="C:nuclear pore outer ring"/>
    <property type="evidence" value="ECO:0007669"/>
    <property type="project" value="TreeGrafter"/>
</dbReference>
<evidence type="ECO:0000256" key="4">
    <source>
        <dbReference type="ARBA" id="ARBA00023010"/>
    </source>
</evidence>
<dbReference type="FunCoup" id="G3AH81">
    <property type="interactions" value="550"/>
</dbReference>
<keyword evidence="5 7" id="KW-0906">Nuclear pore complex</keyword>
<dbReference type="KEGG" id="spaa:SPAPADRAFT_58748"/>
<evidence type="ECO:0000256" key="5">
    <source>
        <dbReference type="ARBA" id="ARBA00023132"/>
    </source>
</evidence>
<evidence type="ECO:0000256" key="2">
    <source>
        <dbReference type="ARBA" id="ARBA00022816"/>
    </source>
</evidence>
<dbReference type="STRING" id="619300.G3AH81"/>
<evidence type="ECO:0000313" key="8">
    <source>
        <dbReference type="EMBL" id="EGW35510.1"/>
    </source>
</evidence>
<evidence type="ECO:0000256" key="7">
    <source>
        <dbReference type="RuleBase" id="RU365072"/>
    </source>
</evidence>
<sequence length="614" mass="69214">MNSSHFSALARKGANPDLVADLDVDAPLRSNKLIDPQDEQIDSLNFSIIYKLILAGKIQDAIDYANNTGNFALALILLGASQDYIDPVLDGISSPQENAKSGGIKHKLAWKRTVYKLSQQPNLNQYERLIYNYLSGGDIAENLKVAEENWEESLLLYASQLLLYKLESFISSFNPQETLSINVPKPQVDSIDQILNNLSNANDQLAQQGVDPIRVMTGAVMIDQVPSLLHNLIASSQDNQTLADQHLLRIITHLSIYLYSVTPSIDPQDLTVILTLYVAKLSECKAPELIPIYLSFMPDEKDARETYSLYLSSLTDREQRLKQLEMSKKITQPVITDDEMVIIDDSQGGKLVNVLRRTVERVMNETADHYVPQGPIVVQDDINGAVNDIDFKLYRAVEWFYDNKMYGDAISATIIVIRRFLSCGKLTALKKFAQGKDFNQLLADFDLQTLGGSEDDVQISEETKEELKSYARLLQGLSLIDQWKEFTRGNVSWASPIITNCLEKVTGTLRKLMTDWFKDLIESTADESSISVYQNIRSIYIPYLIIELLQVYTLARAKDWKYIRMAFELINDVANEEYDYLQCFTSCGRLDEFLTQAGHLAVTASERGASGIFT</sequence>
<evidence type="ECO:0000313" key="9">
    <source>
        <dbReference type="Proteomes" id="UP000000709"/>
    </source>
</evidence>
<organism evidence="9">
    <name type="scientific">Spathaspora passalidarum (strain NRRL Y-27907 / 11-Y1)</name>
    <dbReference type="NCBI Taxonomy" id="619300"/>
    <lineage>
        <taxon>Eukaryota</taxon>
        <taxon>Fungi</taxon>
        <taxon>Dikarya</taxon>
        <taxon>Ascomycota</taxon>
        <taxon>Saccharomycotina</taxon>
        <taxon>Pichiomycetes</taxon>
        <taxon>Debaryomycetaceae</taxon>
        <taxon>Spathaspora</taxon>
    </lineage>
</organism>
<accession>G3AH81</accession>
<keyword evidence="1 7" id="KW-0813">Transport</keyword>
<dbReference type="GO" id="GO:0006406">
    <property type="term" value="P:mRNA export from nucleus"/>
    <property type="evidence" value="ECO:0007669"/>
    <property type="project" value="TreeGrafter"/>
</dbReference>
<dbReference type="PANTHER" id="PTHR13003">
    <property type="entry name" value="NUP107-RELATED"/>
    <property type="match status" value="1"/>
</dbReference>
<reference evidence="8 9" key="1">
    <citation type="journal article" date="2011" name="Proc. Natl. Acad. Sci. U.S.A.">
        <title>Comparative genomics of xylose-fermenting fungi for enhanced biofuel production.</title>
        <authorList>
            <person name="Wohlbach D.J."/>
            <person name="Kuo A."/>
            <person name="Sato T.K."/>
            <person name="Potts K.M."/>
            <person name="Salamov A.A."/>
            <person name="LaButti K.M."/>
            <person name="Sun H."/>
            <person name="Clum A."/>
            <person name="Pangilinan J.L."/>
            <person name="Lindquist E.A."/>
            <person name="Lucas S."/>
            <person name="Lapidus A."/>
            <person name="Jin M."/>
            <person name="Gunawan C."/>
            <person name="Balan V."/>
            <person name="Dale B.E."/>
            <person name="Jeffries T.W."/>
            <person name="Zinkel R."/>
            <person name="Barry K.W."/>
            <person name="Grigoriev I.V."/>
            <person name="Gasch A.P."/>
        </authorList>
    </citation>
    <scope>NUCLEOTIDE SEQUENCE [LARGE SCALE GENOMIC DNA]</scope>
    <source>
        <strain evidence="9">NRRL Y-27907 / 11-Y1</strain>
    </source>
</reference>
<dbReference type="GeneID" id="18872587"/>
<evidence type="ECO:0000256" key="6">
    <source>
        <dbReference type="ARBA" id="ARBA00023242"/>
    </source>
</evidence>
<dbReference type="Gene3D" id="1.20.190.50">
    <property type="match status" value="1"/>
</dbReference>
<evidence type="ECO:0000256" key="3">
    <source>
        <dbReference type="ARBA" id="ARBA00022927"/>
    </source>
</evidence>
<dbReference type="Pfam" id="PF04121">
    <property type="entry name" value="Nup84_Nup100"/>
    <property type="match status" value="1"/>
</dbReference>
<dbReference type="InterPro" id="IPR007252">
    <property type="entry name" value="Nup84/Nup107"/>
</dbReference>
<protein>
    <recommendedName>
        <fullName evidence="7">Nuclear pore complex protein</fullName>
    </recommendedName>
</protein>
<dbReference type="InParanoid" id="G3AH81"/>
<comment type="subcellular location">
    <subcellularLocation>
        <location evidence="7">Nucleus</location>
        <location evidence="7">Nuclear pore complex</location>
    </subcellularLocation>
    <subcellularLocation>
        <location evidence="7">Nucleus membrane</location>
    </subcellularLocation>
</comment>
<keyword evidence="9" id="KW-1185">Reference proteome</keyword>
<dbReference type="GO" id="GO:0017056">
    <property type="term" value="F:structural constituent of nuclear pore"/>
    <property type="evidence" value="ECO:0007669"/>
    <property type="project" value="UniProtKB-UniRule"/>
</dbReference>
<dbReference type="GO" id="GO:0006606">
    <property type="term" value="P:protein import into nucleus"/>
    <property type="evidence" value="ECO:0007669"/>
    <property type="project" value="TreeGrafter"/>
</dbReference>
<comment type="subunit">
    <text evidence="7">Part of the nuclear pore complex (NPC).</text>
</comment>
<proteinExistence type="inferred from homology"/>
<keyword evidence="4 7" id="KW-0811">Translocation</keyword>